<proteinExistence type="inferred from homology"/>
<reference evidence="8" key="1">
    <citation type="submission" date="2025-08" db="UniProtKB">
        <authorList>
            <consortium name="RefSeq"/>
        </authorList>
    </citation>
    <scope>IDENTIFICATION</scope>
    <source>
        <tissue evidence="8">Entire body</tissue>
    </source>
</reference>
<evidence type="ECO:0000313" key="8">
    <source>
        <dbReference type="RefSeq" id="XP_018335606.1"/>
    </source>
</evidence>
<dbReference type="GeneID" id="108744376"/>
<dbReference type="GO" id="GO:0061668">
    <property type="term" value="P:mitochondrial ribosome assembly"/>
    <property type="evidence" value="ECO:0007669"/>
    <property type="project" value="TreeGrafter"/>
</dbReference>
<dbReference type="AlphaFoldDB" id="A0A1W4XHK5"/>
<gene>
    <name evidence="8" type="primary">LOC108744376</name>
</gene>
<dbReference type="PANTHER" id="PTHR11266">
    <property type="entry name" value="PEROXISOMAL MEMBRANE PROTEIN 2, PXMP2 MPV17"/>
    <property type="match status" value="1"/>
</dbReference>
<evidence type="ECO:0000256" key="5">
    <source>
        <dbReference type="ARBA" id="ARBA00023136"/>
    </source>
</evidence>
<dbReference type="Pfam" id="PF04117">
    <property type="entry name" value="Mpv17_PMP22"/>
    <property type="match status" value="1"/>
</dbReference>
<evidence type="ECO:0000313" key="7">
    <source>
        <dbReference type="Proteomes" id="UP000192223"/>
    </source>
</evidence>
<keyword evidence="4" id="KW-1133">Transmembrane helix</keyword>
<comment type="subcellular location">
    <subcellularLocation>
        <location evidence="1">Membrane</location>
        <topology evidence="1">Multi-pass membrane protein</topology>
    </subcellularLocation>
</comment>
<keyword evidence="3" id="KW-0812">Transmembrane</keyword>
<dbReference type="STRING" id="224129.A0A1W4XHK5"/>
<keyword evidence="7" id="KW-1185">Reference proteome</keyword>
<sequence>MSFKKMIGVLKIGPIQRNFNKAFGKYLLATNTISCGVLMLGGDIIQQEIEYRQGKLKKRYNWLRVGQMFIVGLSQGPLHHYFYGWMDKILPRRNLQSVISKICLDQIIMSPVCIVEFFYCLGYLELKSTKECTKELKDKFIEVYTMDWCVWPPTQFINFLYVPVKYQVLYINGVTTLYNVFLSYIKHREMVSTELTAQKHQSREISSSVST</sequence>
<organism evidence="7 8">
    <name type="scientific">Agrilus planipennis</name>
    <name type="common">Emerald ash borer</name>
    <name type="synonym">Agrilus marcopoli</name>
    <dbReference type="NCBI Taxonomy" id="224129"/>
    <lineage>
        <taxon>Eukaryota</taxon>
        <taxon>Metazoa</taxon>
        <taxon>Ecdysozoa</taxon>
        <taxon>Arthropoda</taxon>
        <taxon>Hexapoda</taxon>
        <taxon>Insecta</taxon>
        <taxon>Pterygota</taxon>
        <taxon>Neoptera</taxon>
        <taxon>Endopterygota</taxon>
        <taxon>Coleoptera</taxon>
        <taxon>Polyphaga</taxon>
        <taxon>Elateriformia</taxon>
        <taxon>Buprestoidea</taxon>
        <taxon>Buprestidae</taxon>
        <taxon>Agrilinae</taxon>
        <taxon>Agrilus</taxon>
    </lineage>
</organism>
<dbReference type="GO" id="GO:0005739">
    <property type="term" value="C:mitochondrion"/>
    <property type="evidence" value="ECO:0007669"/>
    <property type="project" value="TreeGrafter"/>
</dbReference>
<evidence type="ECO:0000256" key="6">
    <source>
        <dbReference type="RuleBase" id="RU363053"/>
    </source>
</evidence>
<evidence type="ECO:0000256" key="1">
    <source>
        <dbReference type="ARBA" id="ARBA00004141"/>
    </source>
</evidence>
<dbReference type="PANTHER" id="PTHR11266:SF81">
    <property type="entry name" value="GH12661P-RELATED"/>
    <property type="match status" value="1"/>
</dbReference>
<accession>A0A1W4XHK5</accession>
<protein>
    <submittedName>
        <fullName evidence="8">Mpv17-like protein 2</fullName>
    </submittedName>
</protein>
<dbReference type="Proteomes" id="UP000192223">
    <property type="component" value="Unplaced"/>
</dbReference>
<evidence type="ECO:0000256" key="3">
    <source>
        <dbReference type="ARBA" id="ARBA00022692"/>
    </source>
</evidence>
<dbReference type="FunCoup" id="A0A1W4XHK5">
    <property type="interactions" value="822"/>
</dbReference>
<keyword evidence="5" id="KW-0472">Membrane</keyword>
<evidence type="ECO:0000256" key="2">
    <source>
        <dbReference type="ARBA" id="ARBA00006824"/>
    </source>
</evidence>
<dbReference type="OrthoDB" id="10267969at2759"/>
<dbReference type="InParanoid" id="A0A1W4XHK5"/>
<name>A0A1W4XHK5_AGRPL</name>
<dbReference type="GO" id="GO:0016020">
    <property type="term" value="C:membrane"/>
    <property type="evidence" value="ECO:0007669"/>
    <property type="project" value="UniProtKB-SubCell"/>
</dbReference>
<dbReference type="RefSeq" id="XP_018335606.1">
    <property type="nucleotide sequence ID" value="XM_018480104.2"/>
</dbReference>
<dbReference type="InterPro" id="IPR007248">
    <property type="entry name" value="Mpv17_PMP22"/>
</dbReference>
<comment type="similarity">
    <text evidence="2 6">Belongs to the peroxisomal membrane protein PXMP2/4 family.</text>
</comment>
<dbReference type="KEGG" id="apln:108744376"/>
<evidence type="ECO:0000256" key="4">
    <source>
        <dbReference type="ARBA" id="ARBA00022989"/>
    </source>
</evidence>